<reference evidence="2 3" key="1">
    <citation type="submission" date="2017-03" db="EMBL/GenBank/DDBJ databases">
        <authorList>
            <person name="Afonso C.L."/>
            <person name="Miller P.J."/>
            <person name="Scott M.A."/>
            <person name="Spackman E."/>
            <person name="Goraichik I."/>
            <person name="Dimitrov K.M."/>
            <person name="Suarez D.L."/>
            <person name="Swayne D.E."/>
        </authorList>
    </citation>
    <scope>NUCLEOTIDE SEQUENCE [LARGE SCALE GENOMIC DNA]</scope>
    <source>
        <strain evidence="2">PRJEB14757</strain>
    </source>
</reference>
<evidence type="ECO:0000313" key="2">
    <source>
        <dbReference type="EMBL" id="SLM33177.1"/>
    </source>
</evidence>
<accession>A0A1W1HKY7</accession>
<gene>
    <name evidence="2" type="ORF">MTBBW1_930004</name>
</gene>
<protein>
    <recommendedName>
        <fullName evidence="1">AAA-ATPase-like domain-containing protein</fullName>
    </recommendedName>
</protein>
<dbReference type="RefSeq" id="WP_080803376.1">
    <property type="nucleotide sequence ID" value="NZ_LT828544.1"/>
</dbReference>
<proteinExistence type="predicted"/>
<keyword evidence="3" id="KW-1185">Reference proteome</keyword>
<organism evidence="2 3">
    <name type="scientific">Desulfamplus magnetovallimortis</name>
    <dbReference type="NCBI Taxonomy" id="1246637"/>
    <lineage>
        <taxon>Bacteria</taxon>
        <taxon>Pseudomonadati</taxon>
        <taxon>Thermodesulfobacteriota</taxon>
        <taxon>Desulfobacteria</taxon>
        <taxon>Desulfobacterales</taxon>
        <taxon>Desulfobacteraceae</taxon>
        <taxon>Desulfamplus</taxon>
    </lineage>
</organism>
<dbReference type="OrthoDB" id="9808684at2"/>
<evidence type="ECO:0000313" key="3">
    <source>
        <dbReference type="Proteomes" id="UP000191931"/>
    </source>
</evidence>
<dbReference type="InterPro" id="IPR018631">
    <property type="entry name" value="AAA-ATPase-like_dom"/>
</dbReference>
<dbReference type="InterPro" id="IPR027417">
    <property type="entry name" value="P-loop_NTPase"/>
</dbReference>
<name>A0A1W1HKY7_9BACT</name>
<dbReference type="PANTHER" id="PTHR34825">
    <property type="entry name" value="CONSERVED PROTEIN, WITH A WEAK D-GALACTARATE DEHYDRATASE/ALTRONATE HYDROLASE DOMAIN"/>
    <property type="match status" value="1"/>
</dbReference>
<dbReference type="SUPFAM" id="SSF52540">
    <property type="entry name" value="P-loop containing nucleoside triphosphate hydrolases"/>
    <property type="match status" value="1"/>
</dbReference>
<dbReference type="InterPro" id="IPR012547">
    <property type="entry name" value="PDDEXK_9"/>
</dbReference>
<dbReference type="Pfam" id="PF09820">
    <property type="entry name" value="AAA-ATPase_like"/>
    <property type="match status" value="1"/>
</dbReference>
<dbReference type="Gene3D" id="3.40.50.300">
    <property type="entry name" value="P-loop containing nucleotide triphosphate hydrolases"/>
    <property type="match status" value="1"/>
</dbReference>
<sequence>MKNLPLSINTLSKIIEKNCIYVDKTKMAYQLICQPGAFFLSRPRRFGKSLFIDTLKEIFEGNQELFKGLYIHDKWNWSQKYPVIVIDFAGAVLKNRKDLDNRIRKIIRSNEQQLNLEPSLDIDIPGLFEDLIMNSAKKYNQKAVVLVDEYDKPILDNIDNSKVAAEMREGLKNLYSVLKAQDAHLQFVFMTGVTKFSKVSLFSGVNQLTDITLNENYSTICGYTHEDVDNQFSEYLNNVDSNRLMYWYNGYKWLGNTPVYNPYDILLFIHNKMSYRAYWFETGNPTFLVKLFQKNRYFLPSLENLVVTEEIIDSFEVEKINPLTLLFQSGYLTIKRTFTRRQRLMFQLKIPNFEVKIALHDHFINAYTDLVNEKIELQDNLYDCLEQGDVVGMVQVIKRLFASIPWRNFTNNDIADYEGYYASVLYAFFSSLDAEIIPEDITNHGQVDMTVKLGNHVYVMEIKVMDQDNINIIDTNNKMDALNPLENPDHNPALKQIQEKGYAEKYRGIKGITVHEVGLVFSKKLRNLLRN</sequence>
<dbReference type="STRING" id="1246637.MTBBW1_930004"/>
<dbReference type="PANTHER" id="PTHR34825:SF1">
    <property type="entry name" value="AAA-ATPASE-LIKE DOMAIN-CONTAINING PROTEIN"/>
    <property type="match status" value="1"/>
</dbReference>
<dbReference type="Proteomes" id="UP000191931">
    <property type="component" value="Unassembled WGS sequence"/>
</dbReference>
<evidence type="ECO:0000259" key="1">
    <source>
        <dbReference type="Pfam" id="PF09820"/>
    </source>
</evidence>
<dbReference type="Pfam" id="PF08011">
    <property type="entry name" value="PDDEXK_9"/>
    <property type="match status" value="1"/>
</dbReference>
<feature type="domain" description="AAA-ATPase-like" evidence="1">
    <location>
        <begin position="5"/>
        <end position="202"/>
    </location>
</feature>
<dbReference type="EMBL" id="FWEV01000340">
    <property type="protein sequence ID" value="SLM33177.1"/>
    <property type="molecule type" value="Genomic_DNA"/>
</dbReference>
<dbReference type="AlphaFoldDB" id="A0A1W1HKY7"/>